<reference evidence="3" key="1">
    <citation type="submission" date="2025-08" db="UniProtKB">
        <authorList>
            <consortium name="RefSeq"/>
        </authorList>
    </citation>
    <scope>IDENTIFICATION</scope>
    <source>
        <tissue evidence="3">Whole Larva</tissue>
    </source>
</reference>
<keyword evidence="1" id="KW-0732">Signal</keyword>
<dbReference type="PANTHER" id="PTHR21364">
    <property type="entry name" value="GENERAL ODORANT-BINDING PROTEIN 19A"/>
    <property type="match status" value="1"/>
</dbReference>
<dbReference type="PANTHER" id="PTHR21364:SF2">
    <property type="entry name" value="GENERAL ODORANT-BINDING PROTEIN 19A"/>
    <property type="match status" value="1"/>
</dbReference>
<dbReference type="InterPro" id="IPR006170">
    <property type="entry name" value="PBP/GOBP"/>
</dbReference>
<proteinExistence type="predicted"/>
<evidence type="ECO:0000313" key="3">
    <source>
        <dbReference type="RefSeq" id="XP_017771032.1"/>
    </source>
</evidence>
<dbReference type="SUPFAM" id="SSF47565">
    <property type="entry name" value="Insect pheromone/odorant-binding proteins"/>
    <property type="match status" value="1"/>
</dbReference>
<feature type="chain" id="PRO_5045310249" evidence="1">
    <location>
        <begin position="20"/>
        <end position="141"/>
    </location>
</feature>
<dbReference type="Pfam" id="PF01395">
    <property type="entry name" value="PBP_GOBP"/>
    <property type="match status" value="1"/>
</dbReference>
<dbReference type="CDD" id="cd23992">
    <property type="entry name" value="PBP_GOBP"/>
    <property type="match status" value="1"/>
</dbReference>
<gene>
    <name evidence="3" type="primary">LOC108558582</name>
</gene>
<organism evidence="2 3">
    <name type="scientific">Nicrophorus vespilloides</name>
    <name type="common">Boreal carrion beetle</name>
    <dbReference type="NCBI Taxonomy" id="110193"/>
    <lineage>
        <taxon>Eukaryota</taxon>
        <taxon>Metazoa</taxon>
        <taxon>Ecdysozoa</taxon>
        <taxon>Arthropoda</taxon>
        <taxon>Hexapoda</taxon>
        <taxon>Insecta</taxon>
        <taxon>Pterygota</taxon>
        <taxon>Neoptera</taxon>
        <taxon>Endopterygota</taxon>
        <taxon>Coleoptera</taxon>
        <taxon>Polyphaga</taxon>
        <taxon>Staphyliniformia</taxon>
        <taxon>Silphidae</taxon>
        <taxon>Nicrophorinae</taxon>
        <taxon>Nicrophorus</taxon>
    </lineage>
</organism>
<dbReference type="Gene3D" id="1.10.238.20">
    <property type="entry name" value="Pheromone/general odorant binding protein domain"/>
    <property type="match status" value="1"/>
</dbReference>
<evidence type="ECO:0000256" key="1">
    <source>
        <dbReference type="SAM" id="SignalP"/>
    </source>
</evidence>
<dbReference type="InterPro" id="IPR036728">
    <property type="entry name" value="PBP_GOBP_sf"/>
</dbReference>
<dbReference type="SMART" id="SM00708">
    <property type="entry name" value="PhBP"/>
    <property type="match status" value="1"/>
</dbReference>
<keyword evidence="2" id="KW-1185">Reference proteome</keyword>
<accession>A0ABM1M8Y2</accession>
<protein>
    <submittedName>
        <fullName evidence="3">General odorant-binding protein lush-like</fullName>
    </submittedName>
</protein>
<dbReference type="GeneID" id="108558582"/>
<evidence type="ECO:0000313" key="2">
    <source>
        <dbReference type="Proteomes" id="UP000695000"/>
    </source>
</evidence>
<feature type="signal peptide" evidence="1">
    <location>
        <begin position="1"/>
        <end position="19"/>
    </location>
</feature>
<dbReference type="Proteomes" id="UP000695000">
    <property type="component" value="Unplaced"/>
</dbReference>
<name>A0ABM1M8Y2_NICVS</name>
<dbReference type="RefSeq" id="XP_017771032.1">
    <property type="nucleotide sequence ID" value="XM_017915543.1"/>
</dbReference>
<sequence length="141" mass="15907">MKRLTLGLILLITINCCFSLTEKQMKSAAKLVRNSCIPKSKVTEAQVMKLHAGDWADESNPIKCYMNCALSMLKVCKKNGEFDLEAALKQVPTLPESRQEPTASSMKKCGEEVQANDDKCDSSWRFAKCLYFDNPENYFLP</sequence>